<dbReference type="InterPro" id="IPR037185">
    <property type="entry name" value="EmrE-like"/>
</dbReference>
<name>A0A1S8LF36_9CLOT</name>
<protein>
    <submittedName>
        <fullName evidence="3">4-amino-4-deoxy-L-arabinose-phosphoundecaprenol flippase subunit ArnE</fullName>
    </submittedName>
</protein>
<dbReference type="Pfam" id="PF00892">
    <property type="entry name" value="EamA"/>
    <property type="match status" value="1"/>
</dbReference>
<evidence type="ECO:0000313" key="4">
    <source>
        <dbReference type="Proteomes" id="UP000190951"/>
    </source>
</evidence>
<dbReference type="Gene3D" id="1.10.3730.20">
    <property type="match status" value="1"/>
</dbReference>
<proteinExistence type="inferred from homology"/>
<dbReference type="SUPFAM" id="SSF103481">
    <property type="entry name" value="Multidrug resistance efflux transporter EmrE"/>
    <property type="match status" value="1"/>
</dbReference>
<dbReference type="GO" id="GO:0016020">
    <property type="term" value="C:membrane"/>
    <property type="evidence" value="ECO:0007669"/>
    <property type="project" value="InterPro"/>
</dbReference>
<feature type="domain" description="EamA" evidence="2">
    <location>
        <begin position="15"/>
        <end position="111"/>
    </location>
</feature>
<evidence type="ECO:0000313" key="3">
    <source>
        <dbReference type="EMBL" id="URZ12438.1"/>
    </source>
</evidence>
<dbReference type="STRING" id="84029.CROST_09540"/>
<evidence type="ECO:0000256" key="1">
    <source>
        <dbReference type="ARBA" id="ARBA00007362"/>
    </source>
</evidence>
<dbReference type="EMBL" id="CP096983">
    <property type="protein sequence ID" value="URZ12438.1"/>
    <property type="molecule type" value="Genomic_DNA"/>
</dbReference>
<accession>A0A1S8LF36</accession>
<organism evidence="3 4">
    <name type="scientific">Clostridium felsineum</name>
    <dbReference type="NCBI Taxonomy" id="36839"/>
    <lineage>
        <taxon>Bacteria</taxon>
        <taxon>Bacillati</taxon>
        <taxon>Bacillota</taxon>
        <taxon>Clostridia</taxon>
        <taxon>Eubacteriales</taxon>
        <taxon>Clostridiaceae</taxon>
        <taxon>Clostridium</taxon>
    </lineage>
</organism>
<evidence type="ECO:0000259" key="2">
    <source>
        <dbReference type="Pfam" id="PF00892"/>
    </source>
</evidence>
<dbReference type="Proteomes" id="UP000190951">
    <property type="component" value="Chromosome"/>
</dbReference>
<keyword evidence="4" id="KW-1185">Reference proteome</keyword>
<reference evidence="3 4" key="1">
    <citation type="submission" date="2022-04" db="EMBL/GenBank/DDBJ databases">
        <title>Genome sequence of C. roseum typestrain.</title>
        <authorList>
            <person name="Poehlein A."/>
            <person name="Schoch T."/>
            <person name="Duerre P."/>
            <person name="Daniel R."/>
        </authorList>
    </citation>
    <scope>NUCLEOTIDE SEQUENCE [LARGE SCALE GENOMIC DNA]</scope>
    <source>
        <strain evidence="3 4">DSM 7320</strain>
    </source>
</reference>
<sequence>MMNNNIILPFVIIIMTLLGSFGGFCFKKSTSGGTIVSILTNKFLYIGGFLYVSAALTNIYALKYMPLSVVMPMSSITYIWSMIISRIILHEKITKFKITGLTLIIIGVIFVGLA</sequence>
<comment type="similarity">
    <text evidence="1">Belongs to the EamA transporter family.</text>
</comment>
<gene>
    <name evidence="3" type="primary">arnE</name>
    <name evidence="3" type="ORF">CROST_031600</name>
</gene>
<dbReference type="KEGG" id="crw:CROST_031600"/>
<dbReference type="InterPro" id="IPR000620">
    <property type="entry name" value="EamA_dom"/>
</dbReference>
<dbReference type="AlphaFoldDB" id="A0A1S8LF36"/>